<evidence type="ECO:0000313" key="2">
    <source>
        <dbReference type="Proteomes" id="UP000222870"/>
    </source>
</evidence>
<dbReference type="SUPFAM" id="SSF53335">
    <property type="entry name" value="S-adenosyl-L-methionine-dependent methyltransferases"/>
    <property type="match status" value="1"/>
</dbReference>
<accession>A0A126HBX8</accession>
<protein>
    <submittedName>
        <fullName evidence="1">DNA methylase</fullName>
    </submittedName>
</protein>
<gene>
    <name evidence="1" type="ORF">PhiL6_39</name>
</gene>
<evidence type="ECO:0000313" key="1">
    <source>
        <dbReference type="EMBL" id="ALM64095.1"/>
    </source>
</evidence>
<dbReference type="Proteomes" id="UP000222870">
    <property type="component" value="Segment"/>
</dbReference>
<reference evidence="1 2" key="1">
    <citation type="journal article" date="2016" name="Sci. Rep.">
        <title>Comparative genomics and functional analysis of the 936 group of lactococcal Siphoviridae phages.</title>
        <authorList>
            <person name="Murphy J."/>
            <person name="Bottacini F."/>
            <person name="Mahony J."/>
            <person name="Kelleher P."/>
            <person name="Neve H."/>
            <person name="Zomer A."/>
            <person name="Nauta A."/>
            <person name="van Sinderen D."/>
        </authorList>
    </citation>
    <scope>NUCLEOTIDE SEQUENCE [LARGE SCALE GENOMIC DNA]</scope>
</reference>
<keyword evidence="1" id="KW-0808">Transferase</keyword>
<sequence>MENKKVIYALFDDGEQSVKKALEPLGYEVYSFGIQKKDTVINCDLTNLDDFMEKTQYLPKPDLIFANPPCETFSIATASGYDSGKKGNIYYYNDGTPVTDFDDWKTSTYNNVKIMKKNKKEYFDNLIIKRDISEKLHINTDKIIEKFGVPGVIENPKTSYCWKLFHKNYVKSEAHYAAYDEKYTKKPTFFATTEELELKKVPKGWKQVKSWSNSTGNYNLRSSVPKELIIYIVERLLK</sequence>
<dbReference type="InterPro" id="IPR029063">
    <property type="entry name" value="SAM-dependent_MTases_sf"/>
</dbReference>
<name>A0A126HBX8_9CAUD</name>
<dbReference type="EMBL" id="KP793122">
    <property type="protein sequence ID" value="ALM64095.1"/>
    <property type="molecule type" value="Genomic_DNA"/>
</dbReference>
<dbReference type="GO" id="GO:0032259">
    <property type="term" value="P:methylation"/>
    <property type="evidence" value="ECO:0007669"/>
    <property type="project" value="UniProtKB-KW"/>
</dbReference>
<organism evidence="1 2">
    <name type="scientific">Lactococcus phage 936 group phage PhiL.6</name>
    <dbReference type="NCBI Taxonomy" id="1636582"/>
    <lineage>
        <taxon>Viruses</taxon>
        <taxon>Duplodnaviria</taxon>
        <taxon>Heunggongvirae</taxon>
        <taxon>Uroviricota</taxon>
        <taxon>Caudoviricetes</taxon>
        <taxon>Skunavirus</taxon>
        <taxon>Skunavirus L6</taxon>
    </lineage>
</organism>
<proteinExistence type="predicted"/>
<dbReference type="GO" id="GO:0008168">
    <property type="term" value="F:methyltransferase activity"/>
    <property type="evidence" value="ECO:0007669"/>
    <property type="project" value="UniProtKB-KW"/>
</dbReference>
<keyword evidence="2" id="KW-1185">Reference proteome</keyword>
<keyword evidence="1" id="KW-0489">Methyltransferase</keyword>